<feature type="transmembrane region" description="Helical" evidence="1">
    <location>
        <begin position="123"/>
        <end position="144"/>
    </location>
</feature>
<feature type="transmembrane region" description="Helical" evidence="1">
    <location>
        <begin position="20"/>
        <end position="41"/>
    </location>
</feature>
<evidence type="ECO:0000313" key="3">
    <source>
        <dbReference type="Proteomes" id="UP000007391"/>
    </source>
</evidence>
<evidence type="ECO:0000313" key="2">
    <source>
        <dbReference type="EMBL" id="AFH42363.1"/>
    </source>
</evidence>
<keyword evidence="1" id="KW-0472">Membrane</keyword>
<proteinExistence type="predicted"/>
<dbReference type="Gene3D" id="1.20.120.1220">
    <property type="match status" value="1"/>
</dbReference>
<dbReference type="STRING" id="1163730.FFONT_0373"/>
<keyword evidence="3" id="KW-1185">Reference proteome</keyword>
<feature type="transmembrane region" description="Helical" evidence="1">
    <location>
        <begin position="221"/>
        <end position="247"/>
    </location>
</feature>
<organism evidence="2 3">
    <name type="scientific">Fervidicoccus fontis (strain DSM 19380 / JCM 18336 / VKM B-2539 / Kam940)</name>
    <dbReference type="NCBI Taxonomy" id="1163730"/>
    <lineage>
        <taxon>Archaea</taxon>
        <taxon>Thermoproteota</taxon>
        <taxon>Thermoprotei</taxon>
        <taxon>Fervidicoccales</taxon>
        <taxon>Fervidicoccaceae</taxon>
        <taxon>Fervidicoccus</taxon>
    </lineage>
</organism>
<reference evidence="2 3" key="2">
    <citation type="journal article" date="2014" name="Extremophiles">
        <title>Analysis of the complete genome of Fervidococcus fontis confirms the distinct phylogenetic position of the order Fervidicoccales and suggests its environmental function.</title>
        <authorList>
            <person name="Lebedinsky A.V."/>
            <person name="Mardanov A.V."/>
            <person name="Kublanov I.V."/>
            <person name="Gumerov V.M."/>
            <person name="Beletsky A.V."/>
            <person name="Perevalova A.A."/>
            <person name="Bidzhieva S.Kh."/>
            <person name="Bonch-Osmolovskaya E.A."/>
            <person name="Skryabin K.G."/>
            <person name="Ravin N.V."/>
        </authorList>
    </citation>
    <scope>NUCLEOTIDE SEQUENCE [LARGE SCALE GENOMIC DNA]</scope>
    <source>
        <strain evidence="3">DSM 19380 / VKM B-2539 / Kam940</strain>
    </source>
</reference>
<dbReference type="Proteomes" id="UP000007391">
    <property type="component" value="Chromosome"/>
</dbReference>
<accession>I0A056</accession>
<dbReference type="KEGG" id="ffo:FFONT_0373"/>
<dbReference type="HOGENOM" id="CLU_1096684_0_0_2"/>
<feature type="transmembrane region" description="Helical" evidence="1">
    <location>
        <begin position="53"/>
        <end position="70"/>
    </location>
</feature>
<name>I0A056_FERFK</name>
<protein>
    <recommendedName>
        <fullName evidence="4">Prepilin type IV endopeptidase peptidase domain-containing protein</fullName>
    </recommendedName>
</protein>
<evidence type="ECO:0000256" key="1">
    <source>
        <dbReference type="SAM" id="Phobius"/>
    </source>
</evidence>
<reference evidence="3" key="1">
    <citation type="submission" date="2012-03" db="EMBL/GenBank/DDBJ databases">
        <title>Fervidicoccus fontis complete genome analysis confirms its distinct phylogenetic position and predicts its environmental function.</title>
        <authorList>
            <person name="Lebedinsky A.V."/>
            <person name="Mardanov A.V."/>
            <person name="Gumerov V.M."/>
            <person name="Beletsky A.V."/>
            <person name="Kublanov I.V."/>
            <person name="Perevalova A.A."/>
            <person name="Bonch-Osmolovskaya E.A."/>
            <person name="Ravin N.V."/>
            <person name="Skryabin K.G."/>
        </authorList>
    </citation>
    <scope>NUCLEOTIDE SEQUENCE [LARGE SCALE GENOMIC DNA]</scope>
    <source>
        <strain evidence="3">DSM 19380 / VKM B-2539 / Kam940</strain>
    </source>
</reference>
<keyword evidence="1" id="KW-1133">Transmembrane helix</keyword>
<feature type="transmembrane region" description="Helical" evidence="1">
    <location>
        <begin position="76"/>
        <end position="93"/>
    </location>
</feature>
<evidence type="ECO:0008006" key="4">
    <source>
        <dbReference type="Google" id="ProtNLM"/>
    </source>
</evidence>
<gene>
    <name evidence="2" type="ordered locus">FFONT_0373</name>
</gene>
<keyword evidence="1" id="KW-0812">Transmembrane</keyword>
<sequence length="253" mass="29772">MIFINENILKLSYRRKSSLLSGFYLFILFALNALFFGYVGIVDLKYREIDDKAFYCFIPIILILSIYSYFQNEIIEIVNIIIGAFLFIFAFFMSRSGFIGSADAFITSYVFFLNPYVLLIRHYVMPAGIFIIITSLLLSLLLIFKNIIINLKRVKYFRDITNGLGLLVKIYYFLFCETLNKEEFKKKKFYFVVATKSKKRIYANVEKEPFSFEEKGIKTDWIIAMYGIPLGFFIFLGLLLTYMMIFLKIILVF</sequence>
<dbReference type="AlphaFoldDB" id="I0A056"/>
<dbReference type="EMBL" id="CP003423">
    <property type="protein sequence ID" value="AFH42363.1"/>
    <property type="molecule type" value="Genomic_DNA"/>
</dbReference>
<dbReference type="InParanoid" id="I0A056"/>